<comment type="caution">
    <text evidence="7">Lacks conserved residue(s) required for the propagation of feature annotation.</text>
</comment>
<keyword evidence="12" id="KW-1185">Reference proteome</keyword>
<organism evidence="11 12">
    <name type="scientific">Grus japonensis</name>
    <name type="common">Japanese crane</name>
    <name type="synonym">Red-crowned crane</name>
    <dbReference type="NCBI Taxonomy" id="30415"/>
    <lineage>
        <taxon>Eukaryota</taxon>
        <taxon>Metazoa</taxon>
        <taxon>Chordata</taxon>
        <taxon>Craniata</taxon>
        <taxon>Vertebrata</taxon>
        <taxon>Euteleostomi</taxon>
        <taxon>Archelosauria</taxon>
        <taxon>Archosauria</taxon>
        <taxon>Dinosauria</taxon>
        <taxon>Saurischia</taxon>
        <taxon>Theropoda</taxon>
        <taxon>Coelurosauria</taxon>
        <taxon>Aves</taxon>
        <taxon>Neognathae</taxon>
        <taxon>Neoaves</taxon>
        <taxon>Gruiformes</taxon>
        <taxon>Gruidae</taxon>
        <taxon>Grus</taxon>
    </lineage>
</organism>
<evidence type="ECO:0000259" key="9">
    <source>
        <dbReference type="PROSITE" id="PS50025"/>
    </source>
</evidence>
<dbReference type="Gene3D" id="2.60.120.200">
    <property type="match status" value="2"/>
</dbReference>
<dbReference type="Proteomes" id="UP001623348">
    <property type="component" value="Unassembled WGS sequence"/>
</dbReference>
<dbReference type="PANTHER" id="PTHR15036">
    <property type="entry name" value="PIKACHURIN-LIKE PROTEIN"/>
    <property type="match status" value="1"/>
</dbReference>
<evidence type="ECO:0000256" key="3">
    <source>
        <dbReference type="ARBA" id="ARBA00022692"/>
    </source>
</evidence>
<dbReference type="InterPro" id="IPR013320">
    <property type="entry name" value="ConA-like_dom_sf"/>
</dbReference>
<dbReference type="PROSITE" id="PS50025">
    <property type="entry name" value="LAM_G_DOMAIN"/>
    <property type="match status" value="2"/>
</dbReference>
<dbReference type="InterPro" id="IPR000742">
    <property type="entry name" value="EGF"/>
</dbReference>
<dbReference type="EMBL" id="BAAFJT010000002">
    <property type="protein sequence ID" value="GAB0184083.1"/>
    <property type="molecule type" value="Genomic_DNA"/>
</dbReference>
<dbReference type="InterPro" id="IPR001791">
    <property type="entry name" value="Laminin_G"/>
</dbReference>
<evidence type="ECO:0000313" key="11">
    <source>
        <dbReference type="EMBL" id="GAB0184083.1"/>
    </source>
</evidence>
<evidence type="ECO:0000256" key="6">
    <source>
        <dbReference type="ARBA" id="ARBA00023157"/>
    </source>
</evidence>
<feature type="domain" description="Laminin G" evidence="9">
    <location>
        <begin position="1"/>
        <end position="195"/>
    </location>
</feature>
<evidence type="ECO:0000256" key="8">
    <source>
        <dbReference type="PROSITE-ProRule" id="PRU00122"/>
    </source>
</evidence>
<evidence type="ECO:0000256" key="7">
    <source>
        <dbReference type="PROSITE-ProRule" id="PRU00076"/>
    </source>
</evidence>
<evidence type="ECO:0000256" key="2">
    <source>
        <dbReference type="ARBA" id="ARBA00022536"/>
    </source>
</evidence>
<dbReference type="Gene3D" id="2.10.25.10">
    <property type="entry name" value="Laminin"/>
    <property type="match status" value="1"/>
</dbReference>
<protein>
    <submittedName>
        <fullName evidence="11">Contactin-associated protein-like 2</fullName>
    </submittedName>
</protein>
<keyword evidence="6 8" id="KW-1015">Disulfide bond</keyword>
<keyword evidence="3" id="KW-0812">Transmembrane</keyword>
<feature type="disulfide bond" evidence="8">
    <location>
        <begin position="168"/>
        <end position="195"/>
    </location>
</feature>
<dbReference type="InterPro" id="IPR050372">
    <property type="entry name" value="Neurexin-related_CASP"/>
</dbReference>
<dbReference type="AlphaFoldDB" id="A0ABC9WF15"/>
<keyword evidence="4" id="KW-1133">Transmembrane helix</keyword>
<comment type="caution">
    <text evidence="11">The sequence shown here is derived from an EMBL/GenBank/DDBJ whole genome shotgun (WGS) entry which is preliminary data.</text>
</comment>
<reference evidence="11 12" key="1">
    <citation type="submission" date="2024-06" db="EMBL/GenBank/DDBJ databases">
        <title>The draft genome of Grus japonensis, version 3.</title>
        <authorList>
            <person name="Nabeshima K."/>
            <person name="Suzuki S."/>
            <person name="Onuma M."/>
        </authorList>
    </citation>
    <scope>NUCLEOTIDE SEQUENCE [LARGE SCALE GENOMIC DNA]</scope>
    <source>
        <strain evidence="11 12">451A</strain>
    </source>
</reference>
<feature type="domain" description="Laminin G" evidence="9">
    <location>
        <begin position="263"/>
        <end position="413"/>
    </location>
</feature>
<dbReference type="CDD" id="cd00054">
    <property type="entry name" value="EGF_CA"/>
    <property type="match status" value="1"/>
</dbReference>
<accession>A0ABC9WF15</accession>
<evidence type="ECO:0000259" key="10">
    <source>
        <dbReference type="PROSITE" id="PS50026"/>
    </source>
</evidence>
<evidence type="ECO:0000256" key="4">
    <source>
        <dbReference type="ARBA" id="ARBA00022989"/>
    </source>
</evidence>
<dbReference type="PROSITE" id="PS50026">
    <property type="entry name" value="EGF_3"/>
    <property type="match status" value="1"/>
</dbReference>
<sequence length="413" mass="46257">MEDREVIRNSQHGFTKGKLRLTNLAAFYNGVTVSVDKGRATDVIYVDFCKAFDMVLHNILAVKLERDGFDGWTVRWIRNWLDGSATEVSFSFDVGNGPVEIVVRSPNQLNDDQWHRVNAERNVKQASLQVDQLPLEVRKAPTEGHTRLELYSQLYVGAAGGQRGFLGCIRSLRMNGVTLDLEERAKVTPGVKPGCSGHCTSYGMYCANGGKCVEKYNGYSCDCSKTAYDGPFCIKDVGAFFEEGMWLHYNFHSPGTSMKDLVSRTLLSSTDPETTAPDLNLNKEELSFSFSTTKSPCVLLYISSYTQDFMAVLVKPSGNLQIRYSLGGTKEPYNIDVDHRNMANGQPHTVNITRNGRDIVLQLDHYPPTSYSLPTASDIEFNSPKALFLGKVIGVRWREYEEIIETTASTRRY</sequence>
<proteinExistence type="predicted"/>
<gene>
    <name evidence="11" type="ORF">GRJ2_000873600</name>
</gene>
<evidence type="ECO:0000256" key="5">
    <source>
        <dbReference type="ARBA" id="ARBA00023136"/>
    </source>
</evidence>
<name>A0ABC9WF15_GRUJA</name>
<dbReference type="GO" id="GO:0016020">
    <property type="term" value="C:membrane"/>
    <property type="evidence" value="ECO:0007669"/>
    <property type="project" value="UniProtKB-SubCell"/>
</dbReference>
<dbReference type="PANTHER" id="PTHR15036:SF33">
    <property type="entry name" value="CONTACTIN-ASSOCIATED PROTEIN-LIKE 2"/>
    <property type="match status" value="1"/>
</dbReference>
<dbReference type="Pfam" id="PF02210">
    <property type="entry name" value="Laminin_G_2"/>
    <property type="match status" value="2"/>
</dbReference>
<dbReference type="CDD" id="cd00110">
    <property type="entry name" value="LamG"/>
    <property type="match status" value="2"/>
</dbReference>
<evidence type="ECO:0000256" key="1">
    <source>
        <dbReference type="ARBA" id="ARBA00004370"/>
    </source>
</evidence>
<dbReference type="FunFam" id="2.10.25.10:FF:000015">
    <property type="entry name" value="neurexin-1 isoform X1"/>
    <property type="match status" value="1"/>
</dbReference>
<keyword evidence="2 7" id="KW-0245">EGF-like domain</keyword>
<dbReference type="SMART" id="SM00282">
    <property type="entry name" value="LamG"/>
    <property type="match status" value="2"/>
</dbReference>
<evidence type="ECO:0000313" key="12">
    <source>
        <dbReference type="Proteomes" id="UP001623348"/>
    </source>
</evidence>
<feature type="domain" description="EGF-like" evidence="10">
    <location>
        <begin position="196"/>
        <end position="234"/>
    </location>
</feature>
<keyword evidence="5" id="KW-0472">Membrane</keyword>
<comment type="subcellular location">
    <subcellularLocation>
        <location evidence="1">Membrane</location>
    </subcellularLocation>
</comment>
<dbReference type="SUPFAM" id="SSF49899">
    <property type="entry name" value="Concanavalin A-like lectins/glucanases"/>
    <property type="match status" value="2"/>
</dbReference>